<sequence length="69" mass="7905">MNTVSKIKEINDNYQDRLSEFEKNFIADNIARIGKWGDDTRFSEKQVGLVDRIYKERVEEGRAPGAKGG</sequence>
<name>A0AAN1XA81_9PROT</name>
<proteinExistence type="predicted"/>
<evidence type="ECO:0000313" key="1">
    <source>
        <dbReference type="EMBL" id="BCK87800.1"/>
    </source>
</evidence>
<organism evidence="1 2">
    <name type="scientific">Sideroxyarcus emersonii</name>
    <dbReference type="NCBI Taxonomy" id="2764705"/>
    <lineage>
        <taxon>Bacteria</taxon>
        <taxon>Pseudomonadati</taxon>
        <taxon>Pseudomonadota</taxon>
        <taxon>Betaproteobacteria</taxon>
        <taxon>Nitrosomonadales</taxon>
        <taxon>Gallionellaceae</taxon>
        <taxon>Sideroxyarcus</taxon>
    </lineage>
</organism>
<protein>
    <submittedName>
        <fullName evidence="1">Uncharacterized protein</fullName>
    </submittedName>
</protein>
<dbReference type="RefSeq" id="WP_237246363.1">
    <property type="nucleotide sequence ID" value="NZ_AP023423.1"/>
</dbReference>
<dbReference type="KEGG" id="seme:MIZ01_1596"/>
<dbReference type="AlphaFoldDB" id="A0AAN1XA81"/>
<dbReference type="Proteomes" id="UP001320326">
    <property type="component" value="Chromosome"/>
</dbReference>
<gene>
    <name evidence="1" type="ORF">MIZ01_1596</name>
</gene>
<accession>A0AAN1XA81</accession>
<reference evidence="1 2" key="1">
    <citation type="journal article" date="2022" name="Int. J. Syst. Evol. Microbiol.">
        <title>&lt;i&gt;Sideroxyarcus emersonii&lt;/i&gt; gen. nov. sp. nov., a neutrophilic, microaerobic iron- and thiosulfate-oxidizing bacterium isolated from iron-rich wetland sediment.</title>
        <authorList>
            <person name="Kato S."/>
            <person name="Itoh T."/>
            <person name="Iino T."/>
            <person name="Ohkuma M."/>
        </authorList>
    </citation>
    <scope>NUCLEOTIDE SEQUENCE [LARGE SCALE GENOMIC DNA]</scope>
    <source>
        <strain evidence="1 2">MIZ01</strain>
    </source>
</reference>
<dbReference type="EMBL" id="AP023423">
    <property type="protein sequence ID" value="BCK87800.1"/>
    <property type="molecule type" value="Genomic_DNA"/>
</dbReference>
<keyword evidence="2" id="KW-1185">Reference proteome</keyword>
<evidence type="ECO:0000313" key="2">
    <source>
        <dbReference type="Proteomes" id="UP001320326"/>
    </source>
</evidence>